<dbReference type="CDD" id="cd02968">
    <property type="entry name" value="SCO"/>
    <property type="match status" value="1"/>
</dbReference>
<proteinExistence type="inferred from homology"/>
<dbReference type="InterPro" id="IPR013766">
    <property type="entry name" value="Thioredoxin_domain"/>
</dbReference>
<dbReference type="PANTHER" id="PTHR12151:SF25">
    <property type="entry name" value="LINALOOL DEHYDRATASE_ISOMERASE DOMAIN-CONTAINING PROTEIN"/>
    <property type="match status" value="1"/>
</dbReference>
<reference evidence="4 5" key="1">
    <citation type="journal article" date="2012" name="Genet. Mol. Biol.">
        <title>Analysis of 16S rRNA and mxaF genes revealing insights into Methylobacterium niche-specific plant association.</title>
        <authorList>
            <person name="Dourado M.N."/>
            <person name="Andreote F.D."/>
            <person name="Dini-Andreote F."/>
            <person name="Conti R."/>
            <person name="Araujo J.M."/>
            <person name="Araujo W.L."/>
        </authorList>
    </citation>
    <scope>NUCLEOTIDE SEQUENCE [LARGE SCALE GENOMIC DNA]</scope>
    <source>
        <strain evidence="4 5">TC3-10</strain>
    </source>
</reference>
<evidence type="ECO:0000313" key="5">
    <source>
        <dbReference type="Proteomes" id="UP001355206"/>
    </source>
</evidence>
<name>A0ABU7TUI7_9HYPH</name>
<dbReference type="Pfam" id="PF02630">
    <property type="entry name" value="SCO1-SenC"/>
    <property type="match status" value="1"/>
</dbReference>
<organism evidence="4 5">
    <name type="scientific">Methylobacterium oryzae</name>
    <dbReference type="NCBI Taxonomy" id="334852"/>
    <lineage>
        <taxon>Bacteria</taxon>
        <taxon>Pseudomonadati</taxon>
        <taxon>Pseudomonadota</taxon>
        <taxon>Alphaproteobacteria</taxon>
        <taxon>Hyphomicrobiales</taxon>
        <taxon>Methylobacteriaceae</taxon>
        <taxon>Methylobacterium</taxon>
    </lineage>
</organism>
<dbReference type="PANTHER" id="PTHR12151">
    <property type="entry name" value="ELECTRON TRANSPORT PROTIN SCO1/SENC FAMILY MEMBER"/>
    <property type="match status" value="1"/>
</dbReference>
<evidence type="ECO:0000256" key="1">
    <source>
        <dbReference type="ARBA" id="ARBA00010996"/>
    </source>
</evidence>
<keyword evidence="2" id="KW-0186">Copper</keyword>
<dbReference type="InterPro" id="IPR036249">
    <property type="entry name" value="Thioredoxin-like_sf"/>
</dbReference>
<evidence type="ECO:0000259" key="3">
    <source>
        <dbReference type="PROSITE" id="PS51352"/>
    </source>
</evidence>
<comment type="similarity">
    <text evidence="1">Belongs to the SCO1/2 family.</text>
</comment>
<dbReference type="EMBL" id="MLCA01000011">
    <property type="protein sequence ID" value="MEE7493106.1"/>
    <property type="molecule type" value="Genomic_DNA"/>
</dbReference>
<sequence>MYGVRHRRGLRADFLAIPPERHRRPRLGRLVRGVGITRRAVLSALPPVALITLSPVALQWGRSGGALIGTPVPSGPTPPLALSKTDGRPFDLAAEHGRLVLVYFGYTRCPDVCPTTLADLASALAHLSSEEATRVRVAFVSLDPTADPAPALQGYLGSFGPSPPFVGLTGSPAAVARAAAAWDVTWRKAEGGFFDHSSFVTAVDPGGIRRLRYGYAQTQDPVALAHDLSVLLHDA</sequence>
<gene>
    <name evidence="4" type="ORF">MOTC310_22660</name>
</gene>
<accession>A0ABU7TUI7</accession>
<dbReference type="InterPro" id="IPR003782">
    <property type="entry name" value="SCO1/SenC"/>
</dbReference>
<dbReference type="Proteomes" id="UP001355206">
    <property type="component" value="Unassembled WGS sequence"/>
</dbReference>
<evidence type="ECO:0000313" key="4">
    <source>
        <dbReference type="EMBL" id="MEE7493106.1"/>
    </source>
</evidence>
<evidence type="ECO:0000256" key="2">
    <source>
        <dbReference type="ARBA" id="ARBA00023008"/>
    </source>
</evidence>
<comment type="caution">
    <text evidence="4">The sequence shown here is derived from an EMBL/GenBank/DDBJ whole genome shotgun (WGS) entry which is preliminary data.</text>
</comment>
<keyword evidence="5" id="KW-1185">Reference proteome</keyword>
<dbReference type="SUPFAM" id="SSF52833">
    <property type="entry name" value="Thioredoxin-like"/>
    <property type="match status" value="1"/>
</dbReference>
<dbReference type="Gene3D" id="3.40.30.10">
    <property type="entry name" value="Glutaredoxin"/>
    <property type="match status" value="1"/>
</dbReference>
<protein>
    <submittedName>
        <fullName evidence="4">SCO family protein</fullName>
    </submittedName>
</protein>
<feature type="domain" description="Thioredoxin" evidence="3">
    <location>
        <begin position="71"/>
        <end position="233"/>
    </location>
</feature>
<dbReference type="PROSITE" id="PS51352">
    <property type="entry name" value="THIOREDOXIN_2"/>
    <property type="match status" value="1"/>
</dbReference>